<gene>
    <name evidence="1" type="ORF">MPC4_110088</name>
</gene>
<reference evidence="1 2" key="1">
    <citation type="submission" date="2019-05" db="EMBL/GenBank/DDBJ databases">
        <authorList>
            <person name="Farhan Ul Haque M."/>
        </authorList>
    </citation>
    <scope>NUCLEOTIDE SEQUENCE [LARGE SCALE GENOMIC DNA]</scope>
    <source>
        <strain evidence="1">2</strain>
    </source>
</reference>
<dbReference type="AlphaFoldDB" id="A0A8B6M1S8"/>
<keyword evidence="2" id="KW-1185">Reference proteome</keyword>
<protein>
    <submittedName>
        <fullName evidence="1">Uncharacterized protein</fullName>
    </submittedName>
</protein>
<name>A0A8B6M1S8_METTU</name>
<comment type="caution">
    <text evidence="1">The sequence shown here is derived from an EMBL/GenBank/DDBJ whole genome shotgun (WGS) entry which is preliminary data.</text>
</comment>
<dbReference type="Proteomes" id="UP000485880">
    <property type="component" value="Unassembled WGS sequence"/>
</dbReference>
<evidence type="ECO:0000313" key="2">
    <source>
        <dbReference type="Proteomes" id="UP000485880"/>
    </source>
</evidence>
<dbReference type="EMBL" id="CABFMQ020000013">
    <property type="protein sequence ID" value="VTZ48788.1"/>
    <property type="molecule type" value="Genomic_DNA"/>
</dbReference>
<dbReference type="RefSeq" id="WP_174511273.1">
    <property type="nucleotide sequence ID" value="NZ_CABFMQ020000013.1"/>
</dbReference>
<proteinExistence type="predicted"/>
<organism evidence="1 2">
    <name type="scientific">Methylocella tundrae</name>
    <dbReference type="NCBI Taxonomy" id="227605"/>
    <lineage>
        <taxon>Bacteria</taxon>
        <taxon>Pseudomonadati</taxon>
        <taxon>Pseudomonadota</taxon>
        <taxon>Alphaproteobacteria</taxon>
        <taxon>Hyphomicrobiales</taxon>
        <taxon>Beijerinckiaceae</taxon>
        <taxon>Methylocella</taxon>
    </lineage>
</organism>
<evidence type="ECO:0000313" key="1">
    <source>
        <dbReference type="EMBL" id="VTZ48788.1"/>
    </source>
</evidence>
<accession>A0A8B6M1S8</accession>
<sequence length="222" mass="23812">MRLLPLTLSMHASSFNSEAAPSRVWGGSDHGSCQFCGLKAAGWQEPFHLNGDHADDAKDNIVSACALCHLAQHLERETIDDEAVLIWLPEMTQGALNAFAHGIHASLIAHGHPSHLSRRPSSRDVDVLAAFSASMALRARSDQAAARLGTASPRQLGQALLRLKPDVYARRRALLASLRLLPLGRYFRGGEDIYPGLIAQLQAPRAGAAMSGMADTMEGSSC</sequence>